<feature type="region of interest" description="Disordered" evidence="7">
    <location>
        <begin position="145"/>
        <end position="193"/>
    </location>
</feature>
<reference evidence="9" key="1">
    <citation type="submission" date="2021-06" db="EMBL/GenBank/DDBJ databases">
        <title>Parelaphostrongylus tenuis whole genome reference sequence.</title>
        <authorList>
            <person name="Garwood T.J."/>
            <person name="Larsen P.A."/>
            <person name="Fountain-Jones N.M."/>
            <person name="Garbe J.R."/>
            <person name="Macchietto M.G."/>
            <person name="Kania S.A."/>
            <person name="Gerhold R.W."/>
            <person name="Richards J.E."/>
            <person name="Wolf T.M."/>
        </authorList>
    </citation>
    <scope>NUCLEOTIDE SEQUENCE</scope>
    <source>
        <strain evidence="9">MNPRO001-30</strain>
        <tissue evidence="9">Meninges</tissue>
    </source>
</reference>
<feature type="domain" description="Chromosome segregation in meiosis protein 3" evidence="8">
    <location>
        <begin position="55"/>
        <end position="135"/>
    </location>
</feature>
<dbReference type="GO" id="GO:0031298">
    <property type="term" value="C:replication fork protection complex"/>
    <property type="evidence" value="ECO:0007669"/>
    <property type="project" value="TreeGrafter"/>
</dbReference>
<dbReference type="PANTHER" id="PTHR13220">
    <property type="entry name" value="TIMELESS INTERACTING-RELATED"/>
    <property type="match status" value="1"/>
</dbReference>
<dbReference type="GO" id="GO:0003677">
    <property type="term" value="F:DNA binding"/>
    <property type="evidence" value="ECO:0007669"/>
    <property type="project" value="TreeGrafter"/>
</dbReference>
<dbReference type="InterPro" id="IPR012923">
    <property type="entry name" value="Csm3"/>
</dbReference>
<evidence type="ECO:0000256" key="7">
    <source>
        <dbReference type="SAM" id="MobiDB-lite"/>
    </source>
</evidence>
<evidence type="ECO:0000256" key="4">
    <source>
        <dbReference type="ARBA" id="ARBA00023242"/>
    </source>
</evidence>
<dbReference type="EMBL" id="JAHQIW010000155">
    <property type="protein sequence ID" value="KAJ1346313.1"/>
    <property type="molecule type" value="Genomic_DNA"/>
</dbReference>
<feature type="compositionally biased region" description="Acidic residues" evidence="7">
    <location>
        <begin position="155"/>
        <end position="164"/>
    </location>
</feature>
<dbReference type="Proteomes" id="UP001196413">
    <property type="component" value="Unassembled WGS sequence"/>
</dbReference>
<dbReference type="GO" id="GO:0031297">
    <property type="term" value="P:replication fork processing"/>
    <property type="evidence" value="ECO:0007669"/>
    <property type="project" value="UniProtKB-UniRule"/>
</dbReference>
<keyword evidence="10" id="KW-1185">Reference proteome</keyword>
<comment type="function">
    <text evidence="6">Plays an important role in the control of DNA replication and the maintenance of replication fork stability.</text>
</comment>
<comment type="similarity">
    <text evidence="2 6">Belongs to the CSM3 family.</text>
</comment>
<gene>
    <name evidence="9" type="ORF">KIN20_001072</name>
</gene>
<feature type="region of interest" description="Disordered" evidence="7">
    <location>
        <begin position="1"/>
        <end position="32"/>
    </location>
</feature>
<evidence type="ECO:0000313" key="9">
    <source>
        <dbReference type="EMBL" id="KAJ1346313.1"/>
    </source>
</evidence>
<accession>A0AAD5LWF9</accession>
<dbReference type="Pfam" id="PF07962">
    <property type="entry name" value="Swi3"/>
    <property type="match status" value="1"/>
</dbReference>
<dbReference type="GO" id="GO:0000076">
    <property type="term" value="P:DNA replication checkpoint signaling"/>
    <property type="evidence" value="ECO:0007669"/>
    <property type="project" value="UniProtKB-UniRule"/>
</dbReference>
<dbReference type="GO" id="GO:0006974">
    <property type="term" value="P:DNA damage response"/>
    <property type="evidence" value="ECO:0007669"/>
    <property type="project" value="UniProtKB-KW"/>
</dbReference>
<comment type="subcellular location">
    <subcellularLocation>
        <location evidence="1 6">Nucleus</location>
    </subcellularLocation>
</comment>
<evidence type="ECO:0000256" key="2">
    <source>
        <dbReference type="ARBA" id="ARBA00006075"/>
    </source>
</evidence>
<dbReference type="GO" id="GO:0043111">
    <property type="term" value="P:replication fork arrest"/>
    <property type="evidence" value="ECO:0007669"/>
    <property type="project" value="TreeGrafter"/>
</dbReference>
<dbReference type="InterPro" id="IPR040038">
    <property type="entry name" value="TIPIN/Csm3/Swi3"/>
</dbReference>
<sequence length="271" mass="31352">MDDDYAEFNDFFDNDALEDDEATRGKGSSDQVNELLEKENEQAKKKATKTRFIPKLNEETLMGPKGIQALRHSFKSFKPDPNKDPYDNLDVMLRKYEHWAHCMFPKLKFDDIVNRCEQLGEKKAIKVYMTKSRLDMPLTDEDFASTRRGKRDEIIETENNEDDVTGVRRRSDSDNDENYYDPLQSAPSRGKHGEREAFALSSTLSMTINPEANFSSDVLDDMLESANEARRIAIEDERKRKEEEALAMADEIMADFDMNLLLRRLGFAMFS</sequence>
<evidence type="ECO:0000256" key="1">
    <source>
        <dbReference type="ARBA" id="ARBA00004123"/>
    </source>
</evidence>
<evidence type="ECO:0000313" key="10">
    <source>
        <dbReference type="Proteomes" id="UP001196413"/>
    </source>
</evidence>
<name>A0AAD5LWF9_PARTN</name>
<evidence type="ECO:0000259" key="8">
    <source>
        <dbReference type="Pfam" id="PF07962"/>
    </source>
</evidence>
<comment type="caution">
    <text evidence="9">The sequence shown here is derived from an EMBL/GenBank/DDBJ whole genome shotgun (WGS) entry which is preliminary data.</text>
</comment>
<evidence type="ECO:0000256" key="6">
    <source>
        <dbReference type="RuleBase" id="RU366049"/>
    </source>
</evidence>
<evidence type="ECO:0000256" key="3">
    <source>
        <dbReference type="ARBA" id="ARBA00022763"/>
    </source>
</evidence>
<proteinExistence type="inferred from homology"/>
<protein>
    <recommendedName>
        <fullName evidence="6">TIMELESS-interacting protein</fullName>
    </recommendedName>
</protein>
<keyword evidence="3 6" id="KW-0227">DNA damage</keyword>
<keyword evidence="5 6" id="KW-0131">Cell cycle</keyword>
<evidence type="ECO:0000256" key="5">
    <source>
        <dbReference type="ARBA" id="ARBA00023306"/>
    </source>
</evidence>
<feature type="compositionally biased region" description="Acidic residues" evidence="7">
    <location>
        <begin position="1"/>
        <end position="21"/>
    </location>
</feature>
<keyword evidence="4 6" id="KW-0539">Nucleus</keyword>
<dbReference type="AlphaFoldDB" id="A0AAD5LWF9"/>
<dbReference type="PANTHER" id="PTHR13220:SF11">
    <property type="entry name" value="TIMELESS-INTERACTING PROTEIN"/>
    <property type="match status" value="1"/>
</dbReference>
<organism evidence="9 10">
    <name type="scientific">Parelaphostrongylus tenuis</name>
    <name type="common">Meningeal worm</name>
    <dbReference type="NCBI Taxonomy" id="148309"/>
    <lineage>
        <taxon>Eukaryota</taxon>
        <taxon>Metazoa</taxon>
        <taxon>Ecdysozoa</taxon>
        <taxon>Nematoda</taxon>
        <taxon>Chromadorea</taxon>
        <taxon>Rhabditida</taxon>
        <taxon>Rhabditina</taxon>
        <taxon>Rhabditomorpha</taxon>
        <taxon>Strongyloidea</taxon>
        <taxon>Metastrongylidae</taxon>
        <taxon>Parelaphostrongylus</taxon>
    </lineage>
</organism>